<dbReference type="EMBL" id="JAWHQM010000005">
    <property type="protein sequence ID" value="KAK5627385.1"/>
    <property type="molecule type" value="Genomic_DNA"/>
</dbReference>
<evidence type="ECO:0000313" key="5">
    <source>
        <dbReference type="Proteomes" id="UP001305414"/>
    </source>
</evidence>
<dbReference type="InterPro" id="IPR037396">
    <property type="entry name" value="FMN_HAD"/>
</dbReference>
<dbReference type="InterPro" id="IPR000262">
    <property type="entry name" value="FMN-dep_DH"/>
</dbReference>
<sequence>MIPSNRALGYQHDIIENAHLGQYGLTSVANNICLLDAGKRSGPDPIEYESSIYQKGLSYQKPPFTFKSLEWERLASERMSADSKGYVVGSAGTGENANKNRAAFEKWSIISRRLVKTERLSELSTGVLGHKLTCPIACAPVGVQRIFNPDGEPAAAAAAAKENVPFIMSTASSTSIEDVAKANGDGPPNEKNDITISMFNCAQKAGFHSFICDFRYLDTCDMDNGYNPFLRSDQVGVAIGLTDPAFREHFKTKHGKSVEGDMGAAVAEWTKTVFPGHSHSFDNIKFLQQHWKGPIVLKGIQSCVEIGVQGIVVSDHGGRQSDGGCSSLSVLPRIVDAVGHKIDVFFDSGIRCGADIAKALALGAKSCLTGRPYIYGLALGGEEGVSHVLGALAGDLELTLHLAGIVSSSPEHLIKKFSSKKVTCFNVEVEILP</sequence>
<dbReference type="PROSITE" id="PS51349">
    <property type="entry name" value="FMN_HYDROXY_ACID_DH_2"/>
    <property type="match status" value="1"/>
</dbReference>
<protein>
    <recommendedName>
        <fullName evidence="3">FMN hydroxy acid dehydrogenase domain-containing protein</fullName>
    </recommendedName>
</protein>
<organism evidence="4 5">
    <name type="scientific">Xylaria bambusicola</name>
    <dbReference type="NCBI Taxonomy" id="326684"/>
    <lineage>
        <taxon>Eukaryota</taxon>
        <taxon>Fungi</taxon>
        <taxon>Dikarya</taxon>
        <taxon>Ascomycota</taxon>
        <taxon>Pezizomycotina</taxon>
        <taxon>Sordariomycetes</taxon>
        <taxon>Xylariomycetidae</taxon>
        <taxon>Xylariales</taxon>
        <taxon>Xylariaceae</taxon>
        <taxon>Xylaria</taxon>
    </lineage>
</organism>
<dbReference type="PANTHER" id="PTHR10578">
    <property type="entry name" value="S -2-HYDROXY-ACID OXIDASE-RELATED"/>
    <property type="match status" value="1"/>
</dbReference>
<accession>A0AAN7U879</accession>
<evidence type="ECO:0000313" key="4">
    <source>
        <dbReference type="EMBL" id="KAK5627385.1"/>
    </source>
</evidence>
<feature type="domain" description="FMN hydroxy acid dehydrogenase" evidence="3">
    <location>
        <begin position="60"/>
        <end position="421"/>
    </location>
</feature>
<dbReference type="AlphaFoldDB" id="A0AAN7U879"/>
<reference evidence="4 5" key="1">
    <citation type="submission" date="2023-10" db="EMBL/GenBank/DDBJ databases">
        <title>Draft genome sequence of Xylaria bambusicola isolate GMP-LS, the root and basal stem rot pathogen of sugarcane in Indonesia.</title>
        <authorList>
            <person name="Selvaraj P."/>
            <person name="Muralishankar V."/>
            <person name="Muruganantham S."/>
            <person name="Sp S."/>
            <person name="Haryani S."/>
            <person name="Lau K.J.X."/>
            <person name="Naqvi N.I."/>
        </authorList>
    </citation>
    <scope>NUCLEOTIDE SEQUENCE [LARGE SCALE GENOMIC DNA]</scope>
    <source>
        <strain evidence="4">GMP-LS</strain>
    </source>
</reference>
<dbReference type="Gene3D" id="3.20.20.70">
    <property type="entry name" value="Aldolase class I"/>
    <property type="match status" value="1"/>
</dbReference>
<dbReference type="Pfam" id="PF01070">
    <property type="entry name" value="FMN_dh"/>
    <property type="match status" value="1"/>
</dbReference>
<evidence type="ECO:0000256" key="2">
    <source>
        <dbReference type="ARBA" id="ARBA00023002"/>
    </source>
</evidence>
<keyword evidence="5" id="KW-1185">Reference proteome</keyword>
<dbReference type="PANTHER" id="PTHR10578:SF143">
    <property type="entry name" value="FMN-DEPENDENT ALPHA-HYDROXY ACID DEHYDROGENASE PB1A11.03"/>
    <property type="match status" value="1"/>
</dbReference>
<dbReference type="Proteomes" id="UP001305414">
    <property type="component" value="Unassembled WGS sequence"/>
</dbReference>
<dbReference type="SUPFAM" id="SSF51395">
    <property type="entry name" value="FMN-linked oxidoreductases"/>
    <property type="match status" value="1"/>
</dbReference>
<proteinExistence type="predicted"/>
<comment type="cofactor">
    <cofactor evidence="1">
        <name>FMN</name>
        <dbReference type="ChEBI" id="CHEBI:58210"/>
    </cofactor>
</comment>
<evidence type="ECO:0000256" key="1">
    <source>
        <dbReference type="ARBA" id="ARBA00001917"/>
    </source>
</evidence>
<evidence type="ECO:0000259" key="3">
    <source>
        <dbReference type="PROSITE" id="PS51349"/>
    </source>
</evidence>
<name>A0AAN7U879_9PEZI</name>
<comment type="caution">
    <text evidence="4">The sequence shown here is derived from an EMBL/GenBank/DDBJ whole genome shotgun (WGS) entry which is preliminary data.</text>
</comment>
<gene>
    <name evidence="4" type="ORF">RRF57_003100</name>
</gene>
<dbReference type="GO" id="GO:0016491">
    <property type="term" value="F:oxidoreductase activity"/>
    <property type="evidence" value="ECO:0007669"/>
    <property type="project" value="UniProtKB-KW"/>
</dbReference>
<keyword evidence="2" id="KW-0560">Oxidoreductase</keyword>
<dbReference type="InterPro" id="IPR013785">
    <property type="entry name" value="Aldolase_TIM"/>
</dbReference>